<dbReference type="PANTHER" id="PTHR11895:SF176">
    <property type="entry name" value="AMIDASE AMID-RELATED"/>
    <property type="match status" value="1"/>
</dbReference>
<dbReference type="InterPro" id="IPR036928">
    <property type="entry name" value="AS_sf"/>
</dbReference>
<dbReference type="OrthoDB" id="182039at2"/>
<dbReference type="EC" id="6.3.5.7" evidence="2"/>
<keyword evidence="4" id="KW-1185">Reference proteome</keyword>
<evidence type="ECO:0000259" key="1">
    <source>
        <dbReference type="Pfam" id="PF01425"/>
    </source>
</evidence>
<dbReference type="PROSITE" id="PS00571">
    <property type="entry name" value="AMIDASES"/>
    <property type="match status" value="1"/>
</dbReference>
<dbReference type="SUPFAM" id="SSF75304">
    <property type="entry name" value="Amidase signature (AS) enzymes"/>
    <property type="match status" value="1"/>
</dbReference>
<dbReference type="EMBL" id="JACIBU010000001">
    <property type="protein sequence ID" value="MBB3677658.1"/>
    <property type="molecule type" value="Genomic_DNA"/>
</dbReference>
<dbReference type="Proteomes" id="UP000247602">
    <property type="component" value="Unassembled WGS sequence"/>
</dbReference>
<dbReference type="GO" id="GO:0050567">
    <property type="term" value="F:glutaminyl-tRNA synthase (glutamine-hydrolyzing) activity"/>
    <property type="evidence" value="ECO:0007669"/>
    <property type="project" value="UniProtKB-EC"/>
</dbReference>
<dbReference type="GO" id="GO:0050566">
    <property type="term" value="F:asparaginyl-tRNA synthase (glutamine-hydrolyzing) activity"/>
    <property type="evidence" value="ECO:0007669"/>
    <property type="project" value="UniProtKB-EC"/>
</dbReference>
<keyword evidence="2" id="KW-0436">Ligase</keyword>
<dbReference type="Proteomes" id="UP000580718">
    <property type="component" value="Unassembled WGS sequence"/>
</dbReference>
<dbReference type="GO" id="GO:0016740">
    <property type="term" value="F:transferase activity"/>
    <property type="evidence" value="ECO:0007669"/>
    <property type="project" value="UniProtKB-KW"/>
</dbReference>
<dbReference type="Pfam" id="PF01425">
    <property type="entry name" value="Amidase"/>
    <property type="match status" value="1"/>
</dbReference>
<evidence type="ECO:0000313" key="5">
    <source>
        <dbReference type="Proteomes" id="UP000580718"/>
    </source>
</evidence>
<dbReference type="Gene3D" id="3.90.1300.10">
    <property type="entry name" value="Amidase signature (AS) domain"/>
    <property type="match status" value="1"/>
</dbReference>
<dbReference type="RefSeq" id="WP_110551209.1">
    <property type="nucleotide sequence ID" value="NZ_JACIBU010000001.1"/>
</dbReference>
<evidence type="ECO:0000313" key="3">
    <source>
        <dbReference type="EMBL" id="PZA22488.1"/>
    </source>
</evidence>
<accession>A0A323VUC9</accession>
<name>A0A323VUC9_9ACTN</name>
<reference evidence="3 4" key="1">
    <citation type="submission" date="2018-06" db="EMBL/GenBank/DDBJ databases">
        <title>Draft genome sequence of Modestobacter versicolor CP153-2.</title>
        <authorList>
            <person name="Gundlapally S.R."/>
        </authorList>
    </citation>
    <scope>NUCLEOTIDE SEQUENCE [LARGE SCALE GENOMIC DNA]</scope>
    <source>
        <strain evidence="3 4">CP153-2</strain>
    </source>
</reference>
<dbReference type="InterPro" id="IPR000120">
    <property type="entry name" value="Amidase"/>
</dbReference>
<keyword evidence="2" id="KW-0808">Transferase</keyword>
<dbReference type="AlphaFoldDB" id="A0A323VUC9"/>
<sequence>MTSDDEVRAATNAVVTVIDPPLPHAPDGPLAGVRVGLKDNIDTAGVLTTCGSAFFADRVPDVGAEVVARLAAAGALVVAKLNLSEFAIGLTSQNSASGPVRNPWDLRRVPGGSSGGSAAAVAAGLVDVALGTDTGGSVRVPAAACGVTALRPGVSVVPDAGTFPVCELVDTVGPLARDVELLARAFAVLAGHEPRDLQPAPPRRIGVPALWFDDLDPGVAEVVAAAGQVFADGGAELVPVEVTGVASAQHVLYTIVYAGMAELHQQRLARPELFQPDTLTRIRVGIGVSEGDRAEALEARAEFQRGLDDVFGSVDALLTPTLPVDVPAARTDDDVLAVSRRLAQLTAPWSLHAGPTLSLPAGRHPVSGMPVGLQLTAAVGGEDLLLDAGAWFQQRTPWHTLRPPCAVG</sequence>
<organism evidence="3 4">
    <name type="scientific">Modestobacter versicolor</name>
    <dbReference type="NCBI Taxonomy" id="429133"/>
    <lineage>
        <taxon>Bacteria</taxon>
        <taxon>Bacillati</taxon>
        <taxon>Actinomycetota</taxon>
        <taxon>Actinomycetes</taxon>
        <taxon>Geodermatophilales</taxon>
        <taxon>Geodermatophilaceae</taxon>
        <taxon>Modestobacter</taxon>
    </lineage>
</organism>
<gene>
    <name evidence="3" type="ORF">DMO24_04835</name>
    <name evidence="2" type="ORF">FHX36_003393</name>
</gene>
<evidence type="ECO:0000313" key="2">
    <source>
        <dbReference type="EMBL" id="MBB3677658.1"/>
    </source>
</evidence>
<feature type="domain" description="Amidase" evidence="1">
    <location>
        <begin position="25"/>
        <end position="386"/>
    </location>
</feature>
<comment type="caution">
    <text evidence="3">The sequence shown here is derived from an EMBL/GenBank/DDBJ whole genome shotgun (WGS) entry which is preliminary data.</text>
</comment>
<dbReference type="InterPro" id="IPR020556">
    <property type="entry name" value="Amidase_CS"/>
</dbReference>
<protein>
    <submittedName>
        <fullName evidence="3">Amidase</fullName>
    </submittedName>
    <submittedName>
        <fullName evidence="2">Aspartyl-tRNA(Asn)/glutamyl-tRNA(Gln) amidotransferase subunit A</fullName>
        <ecNumber evidence="2">6.3.5.6</ecNumber>
        <ecNumber evidence="2">6.3.5.7</ecNumber>
    </submittedName>
</protein>
<dbReference type="InterPro" id="IPR023631">
    <property type="entry name" value="Amidase_dom"/>
</dbReference>
<dbReference type="EC" id="6.3.5.6" evidence="2"/>
<proteinExistence type="predicted"/>
<reference evidence="2 5" key="2">
    <citation type="submission" date="2020-08" db="EMBL/GenBank/DDBJ databases">
        <title>Sequencing the genomes of 1000 actinobacteria strains.</title>
        <authorList>
            <person name="Klenk H.-P."/>
        </authorList>
    </citation>
    <scope>NUCLEOTIDE SEQUENCE [LARGE SCALE GENOMIC DNA]</scope>
    <source>
        <strain evidence="2 5">DSM 16678</strain>
    </source>
</reference>
<dbReference type="EMBL" id="QKNV01000030">
    <property type="protein sequence ID" value="PZA22488.1"/>
    <property type="molecule type" value="Genomic_DNA"/>
</dbReference>
<evidence type="ECO:0000313" key="4">
    <source>
        <dbReference type="Proteomes" id="UP000247602"/>
    </source>
</evidence>
<dbReference type="PANTHER" id="PTHR11895">
    <property type="entry name" value="TRANSAMIDASE"/>
    <property type="match status" value="1"/>
</dbReference>